<dbReference type="Proteomes" id="UP000315460">
    <property type="component" value="Unassembled WGS sequence"/>
</dbReference>
<evidence type="ECO:0000256" key="1">
    <source>
        <dbReference type="ARBA" id="ARBA00022475"/>
    </source>
</evidence>
<evidence type="ECO:0000259" key="7">
    <source>
        <dbReference type="Pfam" id="PF06305"/>
    </source>
</evidence>
<name>A0ABY1MW82_9ACTN</name>
<gene>
    <name evidence="8" type="ORF">SAMN06265174_101214</name>
</gene>
<protein>
    <submittedName>
        <fullName evidence="8">Uncharacterized integral membrane protein</fullName>
    </submittedName>
</protein>
<feature type="region of interest" description="Disordered" evidence="5">
    <location>
        <begin position="1"/>
        <end position="101"/>
    </location>
</feature>
<keyword evidence="9" id="KW-1185">Reference proteome</keyword>
<organism evidence="8 9">
    <name type="scientific">Dietzia kunjamensis subsp. schimae</name>
    <dbReference type="NCBI Taxonomy" id="498198"/>
    <lineage>
        <taxon>Bacteria</taxon>
        <taxon>Bacillati</taxon>
        <taxon>Actinomycetota</taxon>
        <taxon>Actinomycetes</taxon>
        <taxon>Mycobacteriales</taxon>
        <taxon>Dietziaceae</taxon>
        <taxon>Dietzia</taxon>
    </lineage>
</organism>
<evidence type="ECO:0000256" key="4">
    <source>
        <dbReference type="ARBA" id="ARBA00023136"/>
    </source>
</evidence>
<dbReference type="EMBL" id="FXTG01000001">
    <property type="protein sequence ID" value="SMO35865.1"/>
    <property type="molecule type" value="Genomic_DNA"/>
</dbReference>
<evidence type="ECO:0000256" key="2">
    <source>
        <dbReference type="ARBA" id="ARBA00022692"/>
    </source>
</evidence>
<evidence type="ECO:0000256" key="5">
    <source>
        <dbReference type="SAM" id="MobiDB-lite"/>
    </source>
</evidence>
<comment type="caution">
    <text evidence="8">The sequence shown here is derived from an EMBL/GenBank/DDBJ whole genome shotgun (WGS) entry which is preliminary data.</text>
</comment>
<reference evidence="8 9" key="1">
    <citation type="submission" date="2017-05" db="EMBL/GenBank/DDBJ databases">
        <authorList>
            <person name="Varghese N."/>
            <person name="Submissions S."/>
        </authorList>
    </citation>
    <scope>NUCLEOTIDE SEQUENCE [LARGE SCALE GENOMIC DNA]</scope>
    <source>
        <strain evidence="8 9">DSM 45139</strain>
    </source>
</reference>
<evidence type="ECO:0000313" key="9">
    <source>
        <dbReference type="Proteomes" id="UP000315460"/>
    </source>
</evidence>
<proteinExistence type="predicted"/>
<feature type="compositionally biased region" description="Basic and acidic residues" evidence="5">
    <location>
        <begin position="52"/>
        <end position="78"/>
    </location>
</feature>
<dbReference type="InterPro" id="IPR010445">
    <property type="entry name" value="LapA_dom"/>
</dbReference>
<keyword evidence="2 6" id="KW-0812">Transmembrane</keyword>
<evidence type="ECO:0000256" key="6">
    <source>
        <dbReference type="SAM" id="Phobius"/>
    </source>
</evidence>
<feature type="transmembrane region" description="Helical" evidence="6">
    <location>
        <begin position="149"/>
        <end position="173"/>
    </location>
</feature>
<evidence type="ECO:0000313" key="8">
    <source>
        <dbReference type="EMBL" id="SMO35865.1"/>
    </source>
</evidence>
<evidence type="ECO:0000256" key="3">
    <source>
        <dbReference type="ARBA" id="ARBA00022989"/>
    </source>
</evidence>
<feature type="domain" description="Lipopolysaccharide assembly protein A" evidence="7">
    <location>
        <begin position="131"/>
        <end position="184"/>
    </location>
</feature>
<sequence>MTRGQPSAGGVKNERERFSHDAAIVSETGDRNTSRAVPSDAASAYSPGMAQRSHDPTDRRHAAPVEGRDEIPLEDTHADSTLVPADESTPATRTHEQDAVPDSSGGLLGSAWVGLVLGALVTILLLIFIAQNTTSTDVRFLGLEFTLPLGVLILFAAIAGALIMALFAGFRILQLRMRARKARKLTARH</sequence>
<keyword evidence="1" id="KW-1003">Cell membrane</keyword>
<dbReference type="Pfam" id="PF06305">
    <property type="entry name" value="LapA_dom"/>
    <property type="match status" value="1"/>
</dbReference>
<accession>A0ABY1MW82</accession>
<feature type="transmembrane region" description="Helical" evidence="6">
    <location>
        <begin position="107"/>
        <end position="129"/>
    </location>
</feature>
<keyword evidence="3 6" id="KW-1133">Transmembrane helix</keyword>
<keyword evidence="4 6" id="KW-0472">Membrane</keyword>